<protein>
    <recommendedName>
        <fullName evidence="2">RNA helicase</fullName>
        <ecNumber evidence="2">3.6.4.13</ecNumber>
    </recommendedName>
</protein>
<evidence type="ECO:0000259" key="11">
    <source>
        <dbReference type="PROSITE" id="PS51194"/>
    </source>
</evidence>
<organism evidence="13 14">
    <name type="scientific">Parasitella parasitica</name>
    <dbReference type="NCBI Taxonomy" id="35722"/>
    <lineage>
        <taxon>Eukaryota</taxon>
        <taxon>Fungi</taxon>
        <taxon>Fungi incertae sedis</taxon>
        <taxon>Mucoromycota</taxon>
        <taxon>Mucoromycotina</taxon>
        <taxon>Mucoromycetes</taxon>
        <taxon>Mucorales</taxon>
        <taxon>Mucorineae</taxon>
        <taxon>Mucoraceae</taxon>
        <taxon>Parasitella</taxon>
    </lineage>
</organism>
<keyword evidence="4" id="KW-0378">Hydrolase</keyword>
<dbReference type="Pfam" id="PF00270">
    <property type="entry name" value="DEAD"/>
    <property type="match status" value="1"/>
</dbReference>
<feature type="compositionally biased region" description="Polar residues" evidence="9">
    <location>
        <begin position="46"/>
        <end position="61"/>
    </location>
</feature>
<evidence type="ECO:0000256" key="8">
    <source>
        <dbReference type="PROSITE-ProRule" id="PRU00552"/>
    </source>
</evidence>
<feature type="region of interest" description="Disordered" evidence="9">
    <location>
        <begin position="615"/>
        <end position="637"/>
    </location>
</feature>
<dbReference type="STRING" id="35722.A0A0B7NQ25"/>
<dbReference type="EMBL" id="LN733710">
    <property type="protein sequence ID" value="CEP17640.1"/>
    <property type="molecule type" value="Genomic_DNA"/>
</dbReference>
<reference evidence="13 14" key="1">
    <citation type="submission" date="2014-09" db="EMBL/GenBank/DDBJ databases">
        <authorList>
            <person name="Ellenberger Sabrina"/>
        </authorList>
    </citation>
    <scope>NUCLEOTIDE SEQUENCE [LARGE SCALE GENOMIC DNA]</scope>
    <source>
        <strain evidence="13 14">CBS 412.66</strain>
    </source>
</reference>
<dbReference type="Proteomes" id="UP000054107">
    <property type="component" value="Unassembled WGS sequence"/>
</dbReference>
<evidence type="ECO:0000313" key="13">
    <source>
        <dbReference type="EMBL" id="CEP17640.1"/>
    </source>
</evidence>
<dbReference type="SMART" id="SM00487">
    <property type="entry name" value="DEXDc"/>
    <property type="match status" value="1"/>
</dbReference>
<dbReference type="OrthoDB" id="196131at2759"/>
<keyword evidence="14" id="KW-1185">Reference proteome</keyword>
<dbReference type="CDD" id="cd18787">
    <property type="entry name" value="SF2_C_DEAD"/>
    <property type="match status" value="1"/>
</dbReference>
<dbReference type="GO" id="GO:0005524">
    <property type="term" value="F:ATP binding"/>
    <property type="evidence" value="ECO:0007669"/>
    <property type="project" value="UniProtKB-KW"/>
</dbReference>
<dbReference type="InterPro" id="IPR000629">
    <property type="entry name" value="RNA-helicase_DEAD-box_CS"/>
</dbReference>
<dbReference type="Pfam" id="PF00271">
    <property type="entry name" value="Helicase_C"/>
    <property type="match status" value="1"/>
</dbReference>
<dbReference type="InterPro" id="IPR011545">
    <property type="entry name" value="DEAD/DEAH_box_helicase_dom"/>
</dbReference>
<dbReference type="Gene3D" id="3.40.50.300">
    <property type="entry name" value="P-loop containing nucleotide triphosphate hydrolases"/>
    <property type="match status" value="2"/>
</dbReference>
<keyword evidence="7" id="KW-0539">Nucleus</keyword>
<sequence>MSSYSSSYHHSSSGGGGSGGYSSSRGGGSSSSYRDNRETSPRRSSRTFVSIEKSTSTSSYDNHSRGGEDRGYSSYRGDSSRSSGHGYGGTSDRGYGGTSDRAYGGSGSGGYGGASSSSYGGGNGYGGSSGGYSGGAYSGSSKSYGASGSSKAYGGSGGSGGYGQYSQGGGSANGAGLQDINWDLASLPKFEKNFYTEHPDVANRSEQEVQAIRAEANMNVTGHGVPKPLMTFDEANFPSYVMDELKTLGFARPTPIQCQGWPMALSGCDVVGVAETGSGKTLAYTLPAIVHINAQPLLQSGDGPIVLILAPTRELAVQIRGECIKFGSTSRIKCTCLYGGTPRGPQIRDLARGVEICIATPGRLIDMLDAGKTNLRRVTYLVLDEADRMLDMGFEPQIRKIISQIRPDRQTLMWSATWPKTVERLAQSYLKDYIQVTVGSLSLSASENVSQTVEVCTEQEKRGKLITQLERIMESPENERKTIIFTSTKRTADDITRFLRQDGFPALAIHGDKEQRERDWVLNQFRSGGHPIMVATDVASRGINVKDVKFVINYDFPTNIEDYVHRVGRTGRGGNTGHSFTFFTADNARQARELVDILNETKQFVDPRLQMLVQQRGGGGRGRGGYRSGGRGGGGFRGGGRGGGGYGGGYGSGYAEGNRCSFVRFYNMSNPTENNEAPPVSLKEMKKFEKWTKSLQYITGLGMTEDEKREFKKRLDVDLEEYQCKQCEVWRDNLLKNSPPVRFMIDQLKKLDKNMTKEDFQCMPCDETRSGGFSPIVGILLCQNRLATKTMQEHTMVHEMVHMYDHHKFNVDWNNLKHQACSEIRAASLSGDCRWTREVQRGFFTFTKQHQACVKRRAIISVTQNPNCKDKEEAERAVSSVFDSCFADTRPFDEIY</sequence>
<dbReference type="GO" id="GO:0003676">
    <property type="term" value="F:nucleic acid binding"/>
    <property type="evidence" value="ECO:0007669"/>
    <property type="project" value="InterPro"/>
</dbReference>
<evidence type="ECO:0000259" key="12">
    <source>
        <dbReference type="PROSITE" id="PS51195"/>
    </source>
</evidence>
<evidence type="ECO:0000256" key="1">
    <source>
        <dbReference type="ARBA" id="ARBA00004123"/>
    </source>
</evidence>
<dbReference type="MEROPS" id="M76.A02"/>
<dbReference type="InterPro" id="IPR014001">
    <property type="entry name" value="Helicase_ATP-bd"/>
</dbReference>
<dbReference type="AlphaFoldDB" id="A0A0B7NQ25"/>
<dbReference type="Pfam" id="PF09768">
    <property type="entry name" value="Peptidase_M76"/>
    <property type="match status" value="1"/>
</dbReference>
<feature type="region of interest" description="Disordered" evidence="9">
    <location>
        <begin position="1"/>
        <end position="101"/>
    </location>
</feature>
<dbReference type="PANTHER" id="PTHR47958">
    <property type="entry name" value="ATP-DEPENDENT RNA HELICASE DBP3"/>
    <property type="match status" value="1"/>
</dbReference>
<evidence type="ECO:0000259" key="10">
    <source>
        <dbReference type="PROSITE" id="PS51192"/>
    </source>
</evidence>
<dbReference type="PROSITE" id="PS00039">
    <property type="entry name" value="DEAD_ATP_HELICASE"/>
    <property type="match status" value="1"/>
</dbReference>
<keyword evidence="3" id="KW-0547">Nucleotide-binding</keyword>
<accession>A0A0B7NQ25</accession>
<feature type="compositionally biased region" description="Gly residues" evidence="9">
    <location>
        <begin position="85"/>
        <end position="97"/>
    </location>
</feature>
<feature type="domain" description="DEAD-box RNA helicase Q" evidence="12">
    <location>
        <begin position="230"/>
        <end position="258"/>
    </location>
</feature>
<dbReference type="PROSITE" id="PS51195">
    <property type="entry name" value="Q_MOTIF"/>
    <property type="match status" value="1"/>
</dbReference>
<dbReference type="CDD" id="cd17966">
    <property type="entry name" value="DEADc_DDX5_DDX17"/>
    <property type="match status" value="1"/>
</dbReference>
<evidence type="ECO:0000256" key="6">
    <source>
        <dbReference type="ARBA" id="ARBA00022840"/>
    </source>
</evidence>
<dbReference type="InterPro" id="IPR019165">
    <property type="entry name" value="Peptidase_M76_ATP23"/>
</dbReference>
<dbReference type="SMART" id="SM00490">
    <property type="entry name" value="HELICc"/>
    <property type="match status" value="1"/>
</dbReference>
<dbReference type="InterPro" id="IPR014014">
    <property type="entry name" value="RNA_helicase_DEAD_Q_motif"/>
</dbReference>
<keyword evidence="6" id="KW-0067">ATP-binding</keyword>
<keyword evidence="5" id="KW-0347">Helicase</keyword>
<gene>
    <name evidence="13" type="primary">PARPA_11938.1 scaffold 44722</name>
</gene>
<feature type="compositionally biased region" description="Low complexity" evidence="9">
    <location>
        <begin position="1"/>
        <end position="12"/>
    </location>
</feature>
<evidence type="ECO:0000256" key="9">
    <source>
        <dbReference type="SAM" id="MobiDB-lite"/>
    </source>
</evidence>
<evidence type="ECO:0000256" key="5">
    <source>
        <dbReference type="ARBA" id="ARBA00022806"/>
    </source>
</evidence>
<feature type="compositionally biased region" description="Gly residues" evidence="9">
    <location>
        <begin position="616"/>
        <end position="637"/>
    </location>
</feature>
<dbReference type="EC" id="3.6.4.13" evidence="2"/>
<feature type="domain" description="Helicase ATP-binding" evidence="10">
    <location>
        <begin position="261"/>
        <end position="436"/>
    </location>
</feature>
<name>A0A0B7NQ25_9FUNG</name>
<dbReference type="SUPFAM" id="SSF52540">
    <property type="entry name" value="P-loop containing nucleoside triphosphate hydrolases"/>
    <property type="match status" value="1"/>
</dbReference>
<comment type="subcellular location">
    <subcellularLocation>
        <location evidence="1">Nucleus</location>
    </subcellularLocation>
</comment>
<feature type="short sequence motif" description="Q motif" evidence="8">
    <location>
        <begin position="230"/>
        <end position="258"/>
    </location>
</feature>
<proteinExistence type="predicted"/>
<dbReference type="InterPro" id="IPR027417">
    <property type="entry name" value="P-loop_NTPase"/>
</dbReference>
<dbReference type="InterPro" id="IPR001650">
    <property type="entry name" value="Helicase_C-like"/>
</dbReference>
<feature type="compositionally biased region" description="Low complexity" evidence="9">
    <location>
        <begin position="72"/>
        <end position="84"/>
    </location>
</feature>
<feature type="compositionally biased region" description="Gly residues" evidence="9">
    <location>
        <begin position="13"/>
        <end position="29"/>
    </location>
</feature>
<evidence type="ECO:0000313" key="14">
    <source>
        <dbReference type="Proteomes" id="UP000054107"/>
    </source>
</evidence>
<evidence type="ECO:0000256" key="7">
    <source>
        <dbReference type="ARBA" id="ARBA00023242"/>
    </source>
</evidence>
<dbReference type="PROSITE" id="PS51192">
    <property type="entry name" value="HELICASE_ATP_BIND_1"/>
    <property type="match status" value="1"/>
</dbReference>
<dbReference type="GO" id="GO:0003724">
    <property type="term" value="F:RNA helicase activity"/>
    <property type="evidence" value="ECO:0007669"/>
    <property type="project" value="UniProtKB-EC"/>
</dbReference>
<dbReference type="PROSITE" id="PS51194">
    <property type="entry name" value="HELICASE_CTER"/>
    <property type="match status" value="1"/>
</dbReference>
<feature type="domain" description="Helicase C-terminal" evidence="11">
    <location>
        <begin position="468"/>
        <end position="613"/>
    </location>
</feature>
<dbReference type="FunFam" id="3.40.50.300:FF:000079">
    <property type="entry name" value="probable ATP-dependent RNA helicase DDX17"/>
    <property type="match status" value="1"/>
</dbReference>
<dbReference type="FunFam" id="3.40.50.300:FF:000008">
    <property type="entry name" value="ATP-dependent RNA helicase RhlB"/>
    <property type="match status" value="1"/>
</dbReference>
<feature type="compositionally biased region" description="Basic and acidic residues" evidence="9">
    <location>
        <begin position="62"/>
        <end position="71"/>
    </location>
</feature>
<evidence type="ECO:0000256" key="3">
    <source>
        <dbReference type="ARBA" id="ARBA00022741"/>
    </source>
</evidence>
<dbReference type="GO" id="GO:0005634">
    <property type="term" value="C:nucleus"/>
    <property type="evidence" value="ECO:0007669"/>
    <property type="project" value="UniProtKB-SubCell"/>
</dbReference>
<dbReference type="GO" id="GO:0004222">
    <property type="term" value="F:metalloendopeptidase activity"/>
    <property type="evidence" value="ECO:0007669"/>
    <property type="project" value="InterPro"/>
</dbReference>
<evidence type="ECO:0000256" key="4">
    <source>
        <dbReference type="ARBA" id="ARBA00022801"/>
    </source>
</evidence>
<evidence type="ECO:0000256" key="2">
    <source>
        <dbReference type="ARBA" id="ARBA00012552"/>
    </source>
</evidence>